<dbReference type="EMBL" id="CP009896">
    <property type="protein sequence ID" value="AJR17999.1"/>
    <property type="molecule type" value="Genomic_DNA"/>
</dbReference>
<evidence type="ECO:0000313" key="2">
    <source>
        <dbReference type="Proteomes" id="UP000030300"/>
    </source>
</evidence>
<gene>
    <name evidence="1" type="ORF">KR76_01170</name>
</gene>
<organism evidence="1 2">
    <name type="scientific">Nocardioides simplex</name>
    <name type="common">Arthrobacter simplex</name>
    <dbReference type="NCBI Taxonomy" id="2045"/>
    <lineage>
        <taxon>Bacteria</taxon>
        <taxon>Bacillati</taxon>
        <taxon>Actinomycetota</taxon>
        <taxon>Actinomycetes</taxon>
        <taxon>Propionibacteriales</taxon>
        <taxon>Nocardioidaceae</taxon>
        <taxon>Pimelobacter</taxon>
    </lineage>
</organism>
<dbReference type="STRING" id="2045.KR76_01170"/>
<dbReference type="KEGG" id="psim:KR76_01170"/>
<dbReference type="HOGENOM" id="CLU_2586191_0_0_11"/>
<dbReference type="OrthoDB" id="3790532at2"/>
<reference evidence="1 2" key="1">
    <citation type="journal article" date="2015" name="Genome Announc.">
        <title>Complete Genome Sequence of Steroid-Transforming Nocardioides simplex VKM Ac-2033D.</title>
        <authorList>
            <person name="Shtratnikova V.Y."/>
            <person name="Schelkunov M.I."/>
            <person name="Pekov Y.A."/>
            <person name="Fokina V.V."/>
            <person name="Logacheva M.D."/>
            <person name="Sokolov S.L."/>
            <person name="Bragin E.Y."/>
            <person name="Ashapkin V.V."/>
            <person name="Donova M.V."/>
        </authorList>
    </citation>
    <scope>NUCLEOTIDE SEQUENCE [LARGE SCALE GENOMIC DNA]</scope>
    <source>
        <strain evidence="1 2">VKM Ac-2033D</strain>
    </source>
</reference>
<dbReference type="Proteomes" id="UP000030300">
    <property type="component" value="Chromosome"/>
</dbReference>
<accession>A0A0C5XB27</accession>
<dbReference type="RefSeq" id="WP_052138101.1">
    <property type="nucleotide sequence ID" value="NZ_BJMC01000025.1"/>
</dbReference>
<sequence length="80" mass="8837">MERRDDEPRDDDEGAVAWTQAEHIPADARRMGLSRSVPDGALLELAGSLDSGKRSHRIVAWVLLFAFAVPVLLSLLSLLR</sequence>
<dbReference type="AlphaFoldDB" id="A0A0C5XB27"/>
<evidence type="ECO:0000313" key="1">
    <source>
        <dbReference type="EMBL" id="AJR17999.1"/>
    </source>
</evidence>
<protein>
    <submittedName>
        <fullName evidence="1">Uncharacterized protein</fullName>
    </submittedName>
</protein>
<dbReference type="GeneID" id="96607609"/>
<name>A0A0C5XB27_NOCSI</name>
<keyword evidence="2" id="KW-1185">Reference proteome</keyword>
<proteinExistence type="predicted"/>